<gene>
    <name evidence="1" type="ORF">UCRPA7_5996</name>
</gene>
<dbReference type="HOGENOM" id="CLU_1788164_0_0_1"/>
<accession>R8BGJ2</accession>
<protein>
    <submittedName>
        <fullName evidence="1">Uncharacterized protein</fullName>
    </submittedName>
</protein>
<reference evidence="2" key="1">
    <citation type="journal article" date="2013" name="Genome Announc.">
        <title>Draft genome sequence of the ascomycete Phaeoacremonium aleophilum strain UCR-PA7, a causal agent of the esca disease complex in grapevines.</title>
        <authorList>
            <person name="Blanco-Ulate B."/>
            <person name="Rolshausen P."/>
            <person name="Cantu D."/>
        </authorList>
    </citation>
    <scope>NUCLEOTIDE SEQUENCE [LARGE SCALE GENOMIC DNA]</scope>
    <source>
        <strain evidence="2">UCR-PA7</strain>
    </source>
</reference>
<dbReference type="KEGG" id="tmn:UCRPA7_5996"/>
<dbReference type="Proteomes" id="UP000014074">
    <property type="component" value="Unassembled WGS sequence"/>
</dbReference>
<dbReference type="RefSeq" id="XP_007916729.1">
    <property type="nucleotide sequence ID" value="XM_007918538.1"/>
</dbReference>
<dbReference type="GeneID" id="19326606"/>
<dbReference type="EMBL" id="KB933216">
    <property type="protein sequence ID" value="EON98443.1"/>
    <property type="molecule type" value="Genomic_DNA"/>
</dbReference>
<proteinExistence type="predicted"/>
<dbReference type="AlphaFoldDB" id="R8BGJ2"/>
<organism evidence="1 2">
    <name type="scientific">Phaeoacremonium minimum (strain UCR-PA7)</name>
    <name type="common">Esca disease fungus</name>
    <name type="synonym">Togninia minima</name>
    <dbReference type="NCBI Taxonomy" id="1286976"/>
    <lineage>
        <taxon>Eukaryota</taxon>
        <taxon>Fungi</taxon>
        <taxon>Dikarya</taxon>
        <taxon>Ascomycota</taxon>
        <taxon>Pezizomycotina</taxon>
        <taxon>Sordariomycetes</taxon>
        <taxon>Sordariomycetidae</taxon>
        <taxon>Togniniales</taxon>
        <taxon>Togniniaceae</taxon>
        <taxon>Phaeoacremonium</taxon>
    </lineage>
</organism>
<evidence type="ECO:0000313" key="1">
    <source>
        <dbReference type="EMBL" id="EON98443.1"/>
    </source>
</evidence>
<sequence length="145" mass="17297">MTFKYCPQELAGFLDLFRNLEKFYFVVSCTNRVTKEWFKRYRKKVEACHFRVDAVNRDGALEVEQYHDFKWDYMRILPNPTRNSLMRLGSTAGDIWSDVEACLSKTRGIYKSLQGDEIFITPLPIRRAVHFGLLMEWNRWSEDIL</sequence>
<evidence type="ECO:0000313" key="2">
    <source>
        <dbReference type="Proteomes" id="UP000014074"/>
    </source>
</evidence>
<keyword evidence="2" id="KW-1185">Reference proteome</keyword>
<name>R8BGJ2_PHAM7</name>